<dbReference type="SMART" id="SM00409">
    <property type="entry name" value="IG"/>
    <property type="match status" value="2"/>
</dbReference>
<dbReference type="OrthoDB" id="9983389at2759"/>
<dbReference type="GO" id="GO:0050852">
    <property type="term" value="P:T cell receptor signaling pathway"/>
    <property type="evidence" value="ECO:0007669"/>
    <property type="project" value="TreeGrafter"/>
</dbReference>
<dbReference type="GO" id="GO:0001817">
    <property type="term" value="P:regulation of cytokine production"/>
    <property type="evidence" value="ECO:0007669"/>
    <property type="project" value="TreeGrafter"/>
</dbReference>
<feature type="domain" description="Ig-like" evidence="9">
    <location>
        <begin position="236"/>
        <end position="328"/>
    </location>
</feature>
<comment type="subcellular location">
    <subcellularLocation>
        <location evidence="1">Membrane</location>
    </subcellularLocation>
</comment>
<dbReference type="InterPro" id="IPR013783">
    <property type="entry name" value="Ig-like_fold"/>
</dbReference>
<feature type="domain" description="Ig-like" evidence="9">
    <location>
        <begin position="15"/>
        <end position="132"/>
    </location>
</feature>
<dbReference type="AlphaFoldDB" id="A0A8B7A9X6"/>
<evidence type="ECO:0000259" key="9">
    <source>
        <dbReference type="PROSITE" id="PS50835"/>
    </source>
</evidence>
<reference evidence="11" key="1">
    <citation type="submission" date="2025-08" db="UniProtKB">
        <authorList>
            <consortium name="RefSeq"/>
        </authorList>
    </citation>
    <scope>IDENTIFICATION</scope>
</reference>
<sequence>MKSEVVLSFFFILIPSLSGLQNTFPINLFSSLISANEEKVIGKLNEDRILPCSFKSGPEVVIHWKIQDSYVHSYYKDTDQLERQDTRYANRTSLFHRDIHNGNASLSLRRLNLQDEGIYICYAGTTSSLPVSQKVVLKVGAFHMPMMKLETSSMHSPLTCSMLEVAPRPNITWQEDNKIISENVVEEIGPLPPFHIKSTLITTFPNKSYECIIENSLLKETWTGRWTMKDHLRKEKSEDISLSCQLDNNFILPNQDFSVTWSRRKSGTSSVLAYFFSSSQNTIISESRFSWKKELVNQSDFSSTLTNLDPSDSGEYVCNISSRKYTLFMVHTLDVVSSQGIQRIDSRVIHVLILLLAVVMVFTVAFMAFMALKMPRHHLPLMRRCYKTSGLQIDRVQSHILVYLEKAHSKFQTDPFILSKSYCSMGS</sequence>
<evidence type="ECO:0000256" key="7">
    <source>
        <dbReference type="SAM" id="Phobius"/>
    </source>
</evidence>
<feature type="chain" id="PRO_5034144276" evidence="8">
    <location>
        <begin position="20"/>
        <end position="427"/>
    </location>
</feature>
<evidence type="ECO:0000256" key="6">
    <source>
        <dbReference type="ARBA" id="ARBA00023319"/>
    </source>
</evidence>
<feature type="signal peptide" evidence="8">
    <location>
        <begin position="1"/>
        <end position="19"/>
    </location>
</feature>
<dbReference type="SUPFAM" id="SSF48726">
    <property type="entry name" value="Immunoglobulin"/>
    <property type="match status" value="3"/>
</dbReference>
<keyword evidence="10" id="KW-1185">Reference proteome</keyword>
<dbReference type="PANTHER" id="PTHR24100:SF106">
    <property type="entry name" value="HERV-H LTR-ASSOCIATING PROTEIN 2"/>
    <property type="match status" value="1"/>
</dbReference>
<dbReference type="InterPro" id="IPR013106">
    <property type="entry name" value="Ig_V-set"/>
</dbReference>
<dbReference type="Pfam" id="PF07686">
    <property type="entry name" value="V-set"/>
    <property type="match status" value="2"/>
</dbReference>
<dbReference type="InterPro" id="IPR036179">
    <property type="entry name" value="Ig-like_dom_sf"/>
</dbReference>
<name>A0A8B7A9X6_ORYAF</name>
<dbReference type="FunFam" id="2.60.40.10:FF:001310">
    <property type="entry name" value="HERV-H LTR-associating 2"/>
    <property type="match status" value="1"/>
</dbReference>
<dbReference type="PANTHER" id="PTHR24100">
    <property type="entry name" value="BUTYROPHILIN"/>
    <property type="match status" value="1"/>
</dbReference>
<dbReference type="Gene3D" id="2.60.40.10">
    <property type="entry name" value="Immunoglobulins"/>
    <property type="match status" value="3"/>
</dbReference>
<protein>
    <submittedName>
        <fullName evidence="11">HERV-H LTR-associating protein 2</fullName>
    </submittedName>
</protein>
<evidence type="ECO:0000256" key="2">
    <source>
        <dbReference type="ARBA" id="ARBA00022729"/>
    </source>
</evidence>
<dbReference type="GO" id="GO:0009897">
    <property type="term" value="C:external side of plasma membrane"/>
    <property type="evidence" value="ECO:0007669"/>
    <property type="project" value="TreeGrafter"/>
</dbReference>
<keyword evidence="7" id="KW-0812">Transmembrane</keyword>
<evidence type="ECO:0000256" key="1">
    <source>
        <dbReference type="ARBA" id="ARBA00004370"/>
    </source>
</evidence>
<dbReference type="RefSeq" id="XP_007944775.1">
    <property type="nucleotide sequence ID" value="XM_007946584.1"/>
</dbReference>
<dbReference type="CTD" id="11148"/>
<evidence type="ECO:0000256" key="5">
    <source>
        <dbReference type="ARBA" id="ARBA00023180"/>
    </source>
</evidence>
<dbReference type="InterPro" id="IPR007110">
    <property type="entry name" value="Ig-like_dom"/>
</dbReference>
<dbReference type="GeneID" id="103201840"/>
<dbReference type="FunFam" id="2.60.40.10:FF:000142">
    <property type="entry name" value="V-set domain-containing T-cell activation inhibitor 1"/>
    <property type="match status" value="1"/>
</dbReference>
<dbReference type="InterPro" id="IPR050504">
    <property type="entry name" value="IgSF_BTN/MOG"/>
</dbReference>
<evidence type="ECO:0000256" key="8">
    <source>
        <dbReference type="SAM" id="SignalP"/>
    </source>
</evidence>
<organism evidence="10 11">
    <name type="scientific">Orycteropus afer afer</name>
    <dbReference type="NCBI Taxonomy" id="1230840"/>
    <lineage>
        <taxon>Eukaryota</taxon>
        <taxon>Metazoa</taxon>
        <taxon>Chordata</taxon>
        <taxon>Craniata</taxon>
        <taxon>Vertebrata</taxon>
        <taxon>Euteleostomi</taxon>
        <taxon>Mammalia</taxon>
        <taxon>Eutheria</taxon>
        <taxon>Afrotheria</taxon>
        <taxon>Tubulidentata</taxon>
        <taxon>Orycteropodidae</taxon>
        <taxon>Orycteropus</taxon>
    </lineage>
</organism>
<keyword evidence="5" id="KW-0325">Glycoprotein</keyword>
<keyword evidence="4" id="KW-1015">Disulfide bond</keyword>
<proteinExistence type="predicted"/>
<keyword evidence="6" id="KW-0393">Immunoglobulin domain</keyword>
<evidence type="ECO:0000256" key="4">
    <source>
        <dbReference type="ARBA" id="ARBA00023157"/>
    </source>
</evidence>
<gene>
    <name evidence="11" type="primary">HHLA2</name>
</gene>
<dbReference type="GO" id="GO:0050863">
    <property type="term" value="P:regulation of T cell activation"/>
    <property type="evidence" value="ECO:0007669"/>
    <property type="project" value="UniProtKB-ARBA"/>
</dbReference>
<keyword evidence="7" id="KW-1133">Transmembrane helix</keyword>
<feature type="transmembrane region" description="Helical" evidence="7">
    <location>
        <begin position="348"/>
        <end position="372"/>
    </location>
</feature>
<dbReference type="PROSITE" id="PS50835">
    <property type="entry name" value="IG_LIKE"/>
    <property type="match status" value="3"/>
</dbReference>
<keyword evidence="3 7" id="KW-0472">Membrane</keyword>
<dbReference type="InterPro" id="IPR003599">
    <property type="entry name" value="Ig_sub"/>
</dbReference>
<evidence type="ECO:0000313" key="11">
    <source>
        <dbReference type="RefSeq" id="XP_007944775.1"/>
    </source>
</evidence>
<keyword evidence="2 8" id="KW-0732">Signal</keyword>
<feature type="domain" description="Ig-like" evidence="9">
    <location>
        <begin position="158"/>
        <end position="216"/>
    </location>
</feature>
<evidence type="ECO:0000313" key="10">
    <source>
        <dbReference type="Proteomes" id="UP000694850"/>
    </source>
</evidence>
<dbReference type="Proteomes" id="UP000694850">
    <property type="component" value="Unplaced"/>
</dbReference>
<dbReference type="GO" id="GO:1903037">
    <property type="term" value="P:regulation of leukocyte cell-cell adhesion"/>
    <property type="evidence" value="ECO:0007669"/>
    <property type="project" value="UniProtKB-ARBA"/>
</dbReference>
<dbReference type="SMART" id="SM00406">
    <property type="entry name" value="IGv"/>
    <property type="match status" value="2"/>
</dbReference>
<dbReference type="GO" id="GO:0005102">
    <property type="term" value="F:signaling receptor binding"/>
    <property type="evidence" value="ECO:0007669"/>
    <property type="project" value="TreeGrafter"/>
</dbReference>
<accession>A0A8B7A9X6</accession>
<evidence type="ECO:0000256" key="3">
    <source>
        <dbReference type="ARBA" id="ARBA00023136"/>
    </source>
</evidence>